<dbReference type="EMBL" id="AY340252">
    <property type="protein sequence ID" value="AAQ20817.1"/>
    <property type="molecule type" value="mRNA"/>
</dbReference>
<feature type="signal peptide" evidence="5">
    <location>
        <begin position="1"/>
        <end position="16"/>
    </location>
</feature>
<evidence type="ECO:0000256" key="4">
    <source>
        <dbReference type="ARBA" id="ARBA00034121"/>
    </source>
</evidence>
<reference evidence="6" key="1">
    <citation type="submission" date="2003-07" db="EMBL/GenBank/DDBJ databases">
        <authorList>
            <person name="Duvall M.R."/>
        </authorList>
    </citation>
    <scope>NUCLEOTIDE SEQUENCE</scope>
    <source>
        <tissue evidence="6">Salivary glands</tissue>
    </source>
</reference>
<protein>
    <submittedName>
        <fullName evidence="6">Lipocalin AI-3</fullName>
    </submittedName>
</protein>
<dbReference type="CDD" id="cd19423">
    <property type="entry name" value="lipocalin_LTBP1-like"/>
    <property type="match status" value="1"/>
</dbReference>
<sequence precursor="true">MKTIVALFMFGFLAEAQYGGPPKMSRGCKDIYNRGVDNLNYKQFFTGQWFLTHGERVSSKCDTVSVNGDKITFKLRGAQINCQLENVPDAKFTKFNCKKSVSKTFSTEISVLATDNNNYALVYRCGVLEDDNYKDNTVVMQRQKQAPFPPALESEVGKFGHGLKKDSFKVLNC</sequence>
<dbReference type="InterPro" id="IPR012674">
    <property type="entry name" value="Calycin"/>
</dbReference>
<evidence type="ECO:0000256" key="3">
    <source>
        <dbReference type="ARBA" id="ARBA00022729"/>
    </source>
</evidence>
<dbReference type="GO" id="GO:0030682">
    <property type="term" value="P:symbiont-mediated perturbation of host defenses"/>
    <property type="evidence" value="ECO:0007669"/>
    <property type="project" value="InterPro"/>
</dbReference>
<evidence type="ECO:0000256" key="5">
    <source>
        <dbReference type="SAM" id="SignalP"/>
    </source>
</evidence>
<evidence type="ECO:0000256" key="1">
    <source>
        <dbReference type="ARBA" id="ARBA00004613"/>
    </source>
</evidence>
<evidence type="ECO:0000256" key="2">
    <source>
        <dbReference type="ARBA" id="ARBA00022525"/>
    </source>
</evidence>
<accession>Q7YT10</accession>
<dbReference type="VEuPathDB" id="VectorBase:RPRC002102"/>
<name>Q7YT10_RHOPR</name>
<dbReference type="Pfam" id="PF03973">
    <property type="entry name" value="Triabin"/>
    <property type="match status" value="1"/>
</dbReference>
<organism evidence="6">
    <name type="scientific">Rhodnius prolixus</name>
    <name type="common">Triatomid bug</name>
    <dbReference type="NCBI Taxonomy" id="13249"/>
    <lineage>
        <taxon>Eukaryota</taxon>
        <taxon>Metazoa</taxon>
        <taxon>Ecdysozoa</taxon>
        <taxon>Arthropoda</taxon>
        <taxon>Hexapoda</taxon>
        <taxon>Insecta</taxon>
        <taxon>Pterygota</taxon>
        <taxon>Neoptera</taxon>
        <taxon>Paraneoptera</taxon>
        <taxon>Hemiptera</taxon>
        <taxon>Heteroptera</taxon>
        <taxon>Panheteroptera</taxon>
        <taxon>Cimicomorpha</taxon>
        <taxon>Reduviidae</taxon>
        <taxon>Triatominae</taxon>
        <taxon>Rhodnius</taxon>
    </lineage>
</organism>
<keyword evidence="2" id="KW-0964">Secreted</keyword>
<feature type="chain" id="PRO_5004294910" evidence="5">
    <location>
        <begin position="17"/>
        <end position="173"/>
    </location>
</feature>
<comment type="similarity">
    <text evidence="4">Belongs to the calycin superfamily. Triabin family.</text>
</comment>
<comment type="subcellular location">
    <subcellularLocation>
        <location evidence="1">Secreted</location>
    </subcellularLocation>
</comment>
<reference evidence="6" key="2">
    <citation type="journal article" date="2004" name="Insect Biochem. Mol. Biol.">
        <title>Exploring the sialome of the blood-sucking bug Rhodnius prolixus.</title>
        <authorList>
            <person name="Ribeiro J.M."/>
            <person name="Andersen J."/>
            <person name="Silva-Neto M.A."/>
            <person name="Pham V.M."/>
            <person name="Garfield M.K."/>
            <person name="Valenzuela J.G."/>
        </authorList>
    </citation>
    <scope>NUCLEOTIDE SEQUENCE</scope>
    <source>
        <tissue evidence="6">Salivary glands</tissue>
    </source>
</reference>
<dbReference type="SUPFAM" id="SSF50814">
    <property type="entry name" value="Lipocalins"/>
    <property type="match status" value="1"/>
</dbReference>
<evidence type="ECO:0000313" key="6">
    <source>
        <dbReference type="EMBL" id="AAQ20817.1"/>
    </source>
</evidence>
<dbReference type="GO" id="GO:0005576">
    <property type="term" value="C:extracellular region"/>
    <property type="evidence" value="ECO:0007669"/>
    <property type="project" value="UniProtKB-SubCell"/>
</dbReference>
<keyword evidence="3 5" id="KW-0732">Signal</keyword>
<proteinExistence type="evidence at transcript level"/>
<dbReference type="AlphaFoldDB" id="Q7YT10"/>
<dbReference type="InterPro" id="IPR005657">
    <property type="entry name" value="Triabi/Procalin"/>
</dbReference>
<dbReference type="Gene3D" id="2.40.128.20">
    <property type="match status" value="1"/>
</dbReference>